<evidence type="ECO:0000256" key="1">
    <source>
        <dbReference type="SAM" id="Phobius"/>
    </source>
</evidence>
<keyword evidence="1" id="KW-0812">Transmembrane</keyword>
<dbReference type="GO" id="GO:0080120">
    <property type="term" value="P:CAAX-box protein maturation"/>
    <property type="evidence" value="ECO:0007669"/>
    <property type="project" value="UniProtKB-ARBA"/>
</dbReference>
<reference evidence="4 6" key="2">
    <citation type="submission" date="2019-08" db="EMBL/GenBank/DDBJ databases">
        <title>Bacillus genomes from the desert of Cuatro Cienegas, Coahuila.</title>
        <authorList>
            <person name="Olmedo-Alvarez G."/>
        </authorList>
    </citation>
    <scope>NUCLEOTIDE SEQUENCE [LARGE SCALE GENOMIC DNA]</scope>
    <source>
        <strain evidence="4 6">CH88_3T</strain>
    </source>
</reference>
<feature type="transmembrane region" description="Helical" evidence="1">
    <location>
        <begin position="119"/>
        <end position="138"/>
    </location>
</feature>
<dbReference type="GeneID" id="96739333"/>
<dbReference type="GO" id="GO:0008237">
    <property type="term" value="F:metallopeptidase activity"/>
    <property type="evidence" value="ECO:0007669"/>
    <property type="project" value="UniProtKB-KW"/>
</dbReference>
<dbReference type="Pfam" id="PF02517">
    <property type="entry name" value="Rce1-like"/>
    <property type="match status" value="1"/>
</dbReference>
<evidence type="ECO:0000313" key="4">
    <source>
        <dbReference type="EMBL" id="TYS53657.1"/>
    </source>
</evidence>
<sequence>MKNRQAEIIKHMNPRELLYHLYLSQIAFFVIGLVLAYFLFNSLESIKQIFAWQPVNIFVIGTSVALIVVGADLLLMKLVPKSLLDDGGINEKMFQTRSFPHIILLAFIISFAEEFLFRGVIQTHFGIWVASILFAALHIRYLHKWVLFISVVIISFILGYTYEVTGSLWVTIWAHFLIDMLLACKIRADYLKNNNKWKTGVVRDGEQ</sequence>
<dbReference type="EMBL" id="CP020880">
    <property type="protein sequence ID" value="ART76902.1"/>
    <property type="molecule type" value="Genomic_DNA"/>
</dbReference>
<feature type="transmembrane region" description="Helical" evidence="1">
    <location>
        <begin position="145"/>
        <end position="162"/>
    </location>
</feature>
<dbReference type="KEGG" id="bhk:B4U37_12985"/>
<evidence type="ECO:0000313" key="5">
    <source>
        <dbReference type="Proteomes" id="UP000195573"/>
    </source>
</evidence>
<gene>
    <name evidence="3" type="ORF">B4U37_12985</name>
    <name evidence="4" type="ORF">FZC74_20590</name>
</gene>
<keyword evidence="1" id="KW-0472">Membrane</keyword>
<keyword evidence="1" id="KW-1133">Transmembrane helix</keyword>
<keyword evidence="4" id="KW-0482">Metalloprotease</keyword>
<feature type="domain" description="CAAX prenyl protease 2/Lysostaphin resistance protein A-like" evidence="2">
    <location>
        <begin position="99"/>
        <end position="180"/>
    </location>
</feature>
<proteinExistence type="predicted"/>
<evidence type="ECO:0000313" key="6">
    <source>
        <dbReference type="Proteomes" id="UP000323393"/>
    </source>
</evidence>
<feature type="transmembrane region" description="Helical" evidence="1">
    <location>
        <begin position="21"/>
        <end position="40"/>
    </location>
</feature>
<dbReference type="InterPro" id="IPR003675">
    <property type="entry name" value="Rce1/LyrA-like_dom"/>
</dbReference>
<dbReference type="Proteomes" id="UP000323393">
    <property type="component" value="Unassembled WGS sequence"/>
</dbReference>
<reference evidence="3 5" key="1">
    <citation type="submission" date="2017-04" db="EMBL/GenBank/DDBJ databases">
        <title>Complete Genome Sequence of the Bacillus horikoshii 20a strain from Cuatro Cienegas, Coahuila, Mexico.</title>
        <authorList>
            <person name="Zarza E."/>
            <person name="Alcaraz L.D."/>
            <person name="Aguilar-Salinas B."/>
            <person name="Islas A."/>
            <person name="Olmedo-Alvarez G."/>
        </authorList>
    </citation>
    <scope>NUCLEOTIDE SEQUENCE [LARGE SCALE GENOMIC DNA]</scope>
    <source>
        <strain evidence="3 5">20a</strain>
    </source>
</reference>
<protein>
    <submittedName>
        <fullName evidence="4">CPBP family intramembrane metalloprotease</fullName>
    </submittedName>
</protein>
<organism evidence="4 6">
    <name type="scientific">Sutcliffiella horikoshii</name>
    <dbReference type="NCBI Taxonomy" id="79883"/>
    <lineage>
        <taxon>Bacteria</taxon>
        <taxon>Bacillati</taxon>
        <taxon>Bacillota</taxon>
        <taxon>Bacilli</taxon>
        <taxon>Bacillales</taxon>
        <taxon>Bacillaceae</taxon>
        <taxon>Sutcliffiella</taxon>
    </lineage>
</organism>
<dbReference type="EMBL" id="VTEU01000017">
    <property type="protein sequence ID" value="TYS53657.1"/>
    <property type="molecule type" value="Genomic_DNA"/>
</dbReference>
<keyword evidence="5" id="KW-1185">Reference proteome</keyword>
<dbReference type="GO" id="GO:0004175">
    <property type="term" value="F:endopeptidase activity"/>
    <property type="evidence" value="ECO:0007669"/>
    <property type="project" value="UniProtKB-ARBA"/>
</dbReference>
<evidence type="ECO:0000313" key="3">
    <source>
        <dbReference type="EMBL" id="ART76902.1"/>
    </source>
</evidence>
<dbReference type="AlphaFoldDB" id="A0A1Y0CNW5"/>
<dbReference type="Proteomes" id="UP000195573">
    <property type="component" value="Chromosome"/>
</dbReference>
<evidence type="ECO:0000259" key="2">
    <source>
        <dbReference type="Pfam" id="PF02517"/>
    </source>
</evidence>
<dbReference type="RefSeq" id="WP_088018578.1">
    <property type="nucleotide sequence ID" value="NZ_CP020880.1"/>
</dbReference>
<name>A0A1Y0CNW5_9BACI</name>
<accession>A0A1Y0CNW5</accession>
<feature type="transmembrane region" description="Helical" evidence="1">
    <location>
        <begin position="96"/>
        <end position="113"/>
    </location>
</feature>
<feature type="transmembrane region" description="Helical" evidence="1">
    <location>
        <begin position="52"/>
        <end position="75"/>
    </location>
</feature>
<keyword evidence="4" id="KW-0645">Protease</keyword>
<keyword evidence="4" id="KW-0378">Hydrolase</keyword>